<organism evidence="1 2">
    <name type="scientific">Racocetra persica</name>
    <dbReference type="NCBI Taxonomy" id="160502"/>
    <lineage>
        <taxon>Eukaryota</taxon>
        <taxon>Fungi</taxon>
        <taxon>Fungi incertae sedis</taxon>
        <taxon>Mucoromycota</taxon>
        <taxon>Glomeromycotina</taxon>
        <taxon>Glomeromycetes</taxon>
        <taxon>Diversisporales</taxon>
        <taxon>Gigasporaceae</taxon>
        <taxon>Racocetra</taxon>
    </lineage>
</organism>
<comment type="caution">
    <text evidence="1">The sequence shown here is derived from an EMBL/GenBank/DDBJ whole genome shotgun (WGS) entry which is preliminary data.</text>
</comment>
<gene>
    <name evidence="1" type="ORF">RPERSI_LOCUS28685</name>
</gene>
<dbReference type="EMBL" id="CAJVQC010105464">
    <property type="protein sequence ID" value="CAG8833051.1"/>
    <property type="molecule type" value="Genomic_DNA"/>
</dbReference>
<evidence type="ECO:0000313" key="1">
    <source>
        <dbReference type="EMBL" id="CAG8833051.1"/>
    </source>
</evidence>
<sequence>QDILTCEEDINQLIEDNLYNNSYPNLLVNVLNDFFGSLDKKILTENILNENNIIELIQNKICSKEDSLNYSDNSEEEPEL</sequence>
<protein>
    <submittedName>
        <fullName evidence="1">29116_t:CDS:1</fullName>
    </submittedName>
</protein>
<name>A0ACA9SA33_9GLOM</name>
<reference evidence="1" key="1">
    <citation type="submission" date="2021-06" db="EMBL/GenBank/DDBJ databases">
        <authorList>
            <person name="Kallberg Y."/>
            <person name="Tangrot J."/>
            <person name="Rosling A."/>
        </authorList>
    </citation>
    <scope>NUCLEOTIDE SEQUENCE</scope>
    <source>
        <strain evidence="1">MA461A</strain>
    </source>
</reference>
<evidence type="ECO:0000313" key="2">
    <source>
        <dbReference type="Proteomes" id="UP000789920"/>
    </source>
</evidence>
<feature type="non-terminal residue" evidence="1">
    <location>
        <position position="1"/>
    </location>
</feature>
<keyword evidence="2" id="KW-1185">Reference proteome</keyword>
<feature type="non-terminal residue" evidence="1">
    <location>
        <position position="80"/>
    </location>
</feature>
<accession>A0ACA9SA33</accession>
<dbReference type="Proteomes" id="UP000789920">
    <property type="component" value="Unassembled WGS sequence"/>
</dbReference>
<proteinExistence type="predicted"/>